<evidence type="ECO:0000313" key="3">
    <source>
        <dbReference type="Proteomes" id="UP000005408"/>
    </source>
</evidence>
<dbReference type="Proteomes" id="UP000005408">
    <property type="component" value="Unassembled WGS sequence"/>
</dbReference>
<protein>
    <submittedName>
        <fullName evidence="2">Uncharacterized protein</fullName>
    </submittedName>
</protein>
<keyword evidence="1" id="KW-0812">Transmembrane</keyword>
<name>A0A8W8JKM2_MAGGI</name>
<dbReference type="EnsemblMetazoa" id="G19152.1">
    <property type="protein sequence ID" value="G19152.1:cds"/>
    <property type="gene ID" value="G19152"/>
</dbReference>
<accession>A0A8W8JKM2</accession>
<keyword evidence="3" id="KW-1185">Reference proteome</keyword>
<feature type="transmembrane region" description="Helical" evidence="1">
    <location>
        <begin position="26"/>
        <end position="50"/>
    </location>
</feature>
<dbReference type="AlphaFoldDB" id="A0A8W8JKM2"/>
<keyword evidence="1" id="KW-1133">Transmembrane helix</keyword>
<proteinExistence type="predicted"/>
<evidence type="ECO:0000313" key="2">
    <source>
        <dbReference type="EnsemblMetazoa" id="G19152.1:cds"/>
    </source>
</evidence>
<sequence>MADRRAIEGLLEYEYSNKSKEMIKKALAIGVPTLMGISLIISLSIVVSLVHEKQNSHPLDCILKPTFQNDIYKTCPYVDQYPLTNEVYVRICVNETIQIDIRRFYDGNPKKMKEGYDIVDSWGSEEYLLKRKTMPKKYCP</sequence>
<keyword evidence="1" id="KW-0472">Membrane</keyword>
<reference evidence="2" key="1">
    <citation type="submission" date="2022-08" db="UniProtKB">
        <authorList>
            <consortium name="EnsemblMetazoa"/>
        </authorList>
    </citation>
    <scope>IDENTIFICATION</scope>
    <source>
        <strain evidence="2">05x7-T-G4-1.051#20</strain>
    </source>
</reference>
<evidence type="ECO:0000256" key="1">
    <source>
        <dbReference type="SAM" id="Phobius"/>
    </source>
</evidence>
<organism evidence="2 3">
    <name type="scientific">Magallana gigas</name>
    <name type="common">Pacific oyster</name>
    <name type="synonym">Crassostrea gigas</name>
    <dbReference type="NCBI Taxonomy" id="29159"/>
    <lineage>
        <taxon>Eukaryota</taxon>
        <taxon>Metazoa</taxon>
        <taxon>Spiralia</taxon>
        <taxon>Lophotrochozoa</taxon>
        <taxon>Mollusca</taxon>
        <taxon>Bivalvia</taxon>
        <taxon>Autobranchia</taxon>
        <taxon>Pteriomorphia</taxon>
        <taxon>Ostreida</taxon>
        <taxon>Ostreoidea</taxon>
        <taxon>Ostreidae</taxon>
        <taxon>Magallana</taxon>
    </lineage>
</organism>